<feature type="domain" description="GATA-type" evidence="8">
    <location>
        <begin position="559"/>
        <end position="606"/>
    </location>
</feature>
<keyword evidence="10" id="KW-1185">Reference proteome</keyword>
<dbReference type="InterPro" id="IPR013088">
    <property type="entry name" value="Znf_NHR/GATA"/>
</dbReference>
<dbReference type="AlphaFoldDB" id="A0A4Q2E2G0"/>
<reference evidence="9 10" key="1">
    <citation type="submission" date="2019-01" db="EMBL/GenBank/DDBJ databases">
        <title>Draft genome sequence of Psathyrella aberdarensis IHI B618.</title>
        <authorList>
            <person name="Buettner E."/>
            <person name="Kellner H."/>
        </authorList>
    </citation>
    <scope>NUCLEOTIDE SEQUENCE [LARGE SCALE GENOMIC DNA]</scope>
    <source>
        <strain evidence="9 10">IHI B618</strain>
    </source>
</reference>
<sequence>MPDIYTSNNLGPGGFSGVGYVGAGAYGSGFGGMGMGGLPASAPNPSTVFDDLDAVHHGPSQGVGRMGLPIGMGRRSPAGSYQMQQHQQQQFANMSQYHQAGELGVLYEAAYDVDEPGSGSVFENADSRYAGMRAGYDDEGYGPTSLPPGGAYSRTGQAQEGFSRHVRKTSFDHTVARAAMRRQNSSGPSSSTNWSGTKRPAEGSLVYESMMRGDPVSATTSATAATSNDTKSPVDRLDSTSPFPSSAFNFSYAPYEGIFELPSASARQETARAQTQQQQQTATRQNSGSASSPSLYSDASSPANSSSVGSGGSGGTATGTTGSGLSAAAVAAGAVMAEGYASLDAAGSMASVEESLDLGRLIGIGFMYPGSGSGSGGGGAHNPQTVDPQLLRSPLDGPSGGSAYDPYGGEYDYPEYDNAGGQYGSVYHRQSPDISDGGWQQGVEASPDPYGASSSSGSVSTPPEAESGPSASQGSRGGRGGRGMSGLTMALQGPSKFSQGGADLQRRKSMPANAGSLSSSLSQQQQRSDARSSPTTPELKGKGPEEGSGGGDAPPPTVCTNCQTTNTPLWRRDPEGQPLCNACGLFYKLHGVVRPLSLKTDVIKKSAILAKKRERMIAWGDFWACCPAQVKSRL</sequence>
<organism evidence="9 10">
    <name type="scientific">Candolleomyces aberdarensis</name>
    <dbReference type="NCBI Taxonomy" id="2316362"/>
    <lineage>
        <taxon>Eukaryota</taxon>
        <taxon>Fungi</taxon>
        <taxon>Dikarya</taxon>
        <taxon>Basidiomycota</taxon>
        <taxon>Agaricomycotina</taxon>
        <taxon>Agaricomycetes</taxon>
        <taxon>Agaricomycetidae</taxon>
        <taxon>Agaricales</taxon>
        <taxon>Agaricineae</taxon>
        <taxon>Psathyrellaceae</taxon>
        <taxon>Candolleomyces</taxon>
    </lineage>
</organism>
<dbReference type="OrthoDB" id="515401at2759"/>
<dbReference type="FunFam" id="3.30.50.10:FF:000007">
    <property type="entry name" value="Nitrogen regulatory AreA, N-terminal"/>
    <property type="match status" value="1"/>
</dbReference>
<dbReference type="GO" id="GO:0000978">
    <property type="term" value="F:RNA polymerase II cis-regulatory region sequence-specific DNA binding"/>
    <property type="evidence" value="ECO:0007669"/>
    <property type="project" value="TreeGrafter"/>
</dbReference>
<evidence type="ECO:0000256" key="5">
    <source>
        <dbReference type="ARBA" id="ARBA00023242"/>
    </source>
</evidence>
<feature type="region of interest" description="Disordered" evidence="7">
    <location>
        <begin position="178"/>
        <end position="200"/>
    </location>
</feature>
<evidence type="ECO:0000313" key="10">
    <source>
        <dbReference type="Proteomes" id="UP000290288"/>
    </source>
</evidence>
<dbReference type="PROSITE" id="PS00344">
    <property type="entry name" value="GATA_ZN_FINGER_1"/>
    <property type="match status" value="1"/>
</dbReference>
<evidence type="ECO:0000256" key="2">
    <source>
        <dbReference type="ARBA" id="ARBA00022723"/>
    </source>
</evidence>
<dbReference type="PANTHER" id="PTHR10071">
    <property type="entry name" value="TRANSCRIPTION FACTOR GATA FAMILY MEMBER"/>
    <property type="match status" value="1"/>
</dbReference>
<dbReference type="Proteomes" id="UP000290288">
    <property type="component" value="Unassembled WGS sequence"/>
</dbReference>
<dbReference type="GO" id="GO:0005634">
    <property type="term" value="C:nucleus"/>
    <property type="evidence" value="ECO:0007669"/>
    <property type="project" value="UniProtKB-SubCell"/>
</dbReference>
<gene>
    <name evidence="9" type="ORF">EST38_g242</name>
</gene>
<proteinExistence type="predicted"/>
<dbReference type="GO" id="GO:0045944">
    <property type="term" value="P:positive regulation of transcription by RNA polymerase II"/>
    <property type="evidence" value="ECO:0007669"/>
    <property type="project" value="TreeGrafter"/>
</dbReference>
<feature type="compositionally biased region" description="Low complexity" evidence="7">
    <location>
        <begin position="516"/>
        <end position="533"/>
    </location>
</feature>
<comment type="subcellular location">
    <subcellularLocation>
        <location evidence="1">Nucleus</location>
    </subcellularLocation>
</comment>
<keyword evidence="2" id="KW-0479">Metal-binding</keyword>
<dbReference type="GO" id="GO:0008270">
    <property type="term" value="F:zinc ion binding"/>
    <property type="evidence" value="ECO:0007669"/>
    <property type="project" value="UniProtKB-KW"/>
</dbReference>
<dbReference type="PRINTS" id="PR00619">
    <property type="entry name" value="GATAZNFINGER"/>
</dbReference>
<dbReference type="GO" id="GO:0000122">
    <property type="term" value="P:negative regulation of transcription by RNA polymerase II"/>
    <property type="evidence" value="ECO:0007669"/>
    <property type="project" value="TreeGrafter"/>
</dbReference>
<dbReference type="CDD" id="cd00202">
    <property type="entry name" value="ZnF_GATA"/>
    <property type="match status" value="1"/>
</dbReference>
<keyword evidence="5" id="KW-0539">Nucleus</keyword>
<name>A0A4Q2E2G0_9AGAR</name>
<dbReference type="InterPro" id="IPR039355">
    <property type="entry name" value="Transcription_factor_GATA"/>
</dbReference>
<feature type="compositionally biased region" description="Gly residues" evidence="7">
    <location>
        <begin position="475"/>
        <end position="484"/>
    </location>
</feature>
<dbReference type="STRING" id="2316362.A0A4Q2E2G0"/>
<evidence type="ECO:0000313" key="9">
    <source>
        <dbReference type="EMBL" id="RXW25615.1"/>
    </source>
</evidence>
<keyword evidence="3 6" id="KW-0863">Zinc-finger</keyword>
<feature type="compositionally biased region" description="Low complexity" evidence="7">
    <location>
        <begin position="184"/>
        <end position="197"/>
    </location>
</feature>
<dbReference type="EMBL" id="SDEE01000003">
    <property type="protein sequence ID" value="RXW25615.1"/>
    <property type="molecule type" value="Genomic_DNA"/>
</dbReference>
<evidence type="ECO:0000256" key="3">
    <source>
        <dbReference type="ARBA" id="ARBA00022771"/>
    </source>
</evidence>
<dbReference type="SUPFAM" id="SSF57716">
    <property type="entry name" value="Glucocorticoid receptor-like (DNA-binding domain)"/>
    <property type="match status" value="1"/>
</dbReference>
<dbReference type="Gene3D" id="3.30.50.10">
    <property type="entry name" value="Erythroid Transcription Factor GATA-1, subunit A"/>
    <property type="match status" value="1"/>
</dbReference>
<protein>
    <recommendedName>
        <fullName evidence="8">GATA-type domain-containing protein</fullName>
    </recommendedName>
</protein>
<comment type="caution">
    <text evidence="9">The sequence shown here is derived from an EMBL/GenBank/DDBJ whole genome shotgun (WGS) entry which is preliminary data.</text>
</comment>
<evidence type="ECO:0000256" key="7">
    <source>
        <dbReference type="SAM" id="MobiDB-lite"/>
    </source>
</evidence>
<evidence type="ECO:0000256" key="6">
    <source>
        <dbReference type="PROSITE-ProRule" id="PRU00094"/>
    </source>
</evidence>
<dbReference type="GO" id="GO:0000981">
    <property type="term" value="F:DNA-binding transcription factor activity, RNA polymerase II-specific"/>
    <property type="evidence" value="ECO:0007669"/>
    <property type="project" value="TreeGrafter"/>
</dbReference>
<dbReference type="PROSITE" id="PS50114">
    <property type="entry name" value="GATA_ZN_FINGER_2"/>
    <property type="match status" value="1"/>
</dbReference>
<dbReference type="Pfam" id="PF00320">
    <property type="entry name" value="GATA"/>
    <property type="match status" value="1"/>
</dbReference>
<evidence type="ECO:0000256" key="1">
    <source>
        <dbReference type="ARBA" id="ARBA00004123"/>
    </source>
</evidence>
<feature type="compositionally biased region" description="Low complexity" evidence="7">
    <location>
        <begin position="446"/>
        <end position="474"/>
    </location>
</feature>
<keyword evidence="4" id="KW-0862">Zinc</keyword>
<dbReference type="InterPro" id="IPR000679">
    <property type="entry name" value="Znf_GATA"/>
</dbReference>
<feature type="compositionally biased region" description="Low complexity" evidence="7">
    <location>
        <begin position="217"/>
        <end position="227"/>
    </location>
</feature>
<feature type="region of interest" description="Disordered" evidence="7">
    <location>
        <begin position="373"/>
        <end position="559"/>
    </location>
</feature>
<feature type="region of interest" description="Disordered" evidence="7">
    <location>
        <begin position="214"/>
        <end position="240"/>
    </location>
</feature>
<feature type="compositionally biased region" description="Low complexity" evidence="7">
    <location>
        <begin position="266"/>
        <end position="308"/>
    </location>
</feature>
<evidence type="ECO:0000259" key="8">
    <source>
        <dbReference type="PROSITE" id="PS50114"/>
    </source>
</evidence>
<dbReference type="SMART" id="SM00401">
    <property type="entry name" value="ZnF_GATA"/>
    <property type="match status" value="1"/>
</dbReference>
<evidence type="ECO:0000256" key="4">
    <source>
        <dbReference type="ARBA" id="ARBA00022833"/>
    </source>
</evidence>
<accession>A0A4Q2E2G0</accession>
<feature type="region of interest" description="Disordered" evidence="7">
    <location>
        <begin position="265"/>
        <end position="317"/>
    </location>
</feature>
<dbReference type="PANTHER" id="PTHR10071:SF281">
    <property type="entry name" value="BOX A-BINDING FACTOR-RELATED"/>
    <property type="match status" value="1"/>
</dbReference>